<protein>
    <submittedName>
        <fullName evidence="1">Uncharacterized protein</fullName>
    </submittedName>
</protein>
<evidence type="ECO:0000313" key="1">
    <source>
        <dbReference type="EMBL" id="KAF8571276.1"/>
    </source>
</evidence>
<organism evidence="1 2">
    <name type="scientific">Paragonimus westermani</name>
    <dbReference type="NCBI Taxonomy" id="34504"/>
    <lineage>
        <taxon>Eukaryota</taxon>
        <taxon>Metazoa</taxon>
        <taxon>Spiralia</taxon>
        <taxon>Lophotrochozoa</taxon>
        <taxon>Platyhelminthes</taxon>
        <taxon>Trematoda</taxon>
        <taxon>Digenea</taxon>
        <taxon>Plagiorchiida</taxon>
        <taxon>Troglotremata</taxon>
        <taxon>Troglotrematidae</taxon>
        <taxon>Paragonimus</taxon>
    </lineage>
</organism>
<proteinExistence type="predicted"/>
<accession>A0A8T0DVB4</accession>
<dbReference type="AlphaFoldDB" id="A0A8T0DVB4"/>
<reference evidence="1 2" key="1">
    <citation type="submission" date="2019-07" db="EMBL/GenBank/DDBJ databases">
        <title>Annotation for the trematode Paragonimus westermani.</title>
        <authorList>
            <person name="Choi Y.-J."/>
        </authorList>
    </citation>
    <scope>NUCLEOTIDE SEQUENCE [LARGE SCALE GENOMIC DNA]</scope>
    <source>
        <strain evidence="1">180907_Pwestermani</strain>
    </source>
</reference>
<keyword evidence="2" id="KW-1185">Reference proteome</keyword>
<dbReference type="Proteomes" id="UP000699462">
    <property type="component" value="Unassembled WGS sequence"/>
</dbReference>
<sequence length="209" mass="24426">MDDLRRALEIELDRLKLPVQKKYTFEDHSPKNWNRCAARNCVDYCCHLQPRVGQREHRPLYEHWMHCKCYTDRCHTSHVHSNIHDAGFSPLARQNNPHYDSALNSQKYAESDNVTECRKFMETFLRSHEFYRHSYPFDGEVVIELGALRAAYEHTGGSNTALLKSLDSTLDEAVRVDANHHVGTLASSVDPFYNCFRYMPPYRSGDYPR</sequence>
<name>A0A8T0DVB4_9TREM</name>
<gene>
    <name evidence="1" type="ORF">P879_02207</name>
</gene>
<dbReference type="EMBL" id="JTDF01000611">
    <property type="protein sequence ID" value="KAF8571276.1"/>
    <property type="molecule type" value="Genomic_DNA"/>
</dbReference>
<evidence type="ECO:0000313" key="2">
    <source>
        <dbReference type="Proteomes" id="UP000699462"/>
    </source>
</evidence>
<comment type="caution">
    <text evidence="1">The sequence shown here is derived from an EMBL/GenBank/DDBJ whole genome shotgun (WGS) entry which is preliminary data.</text>
</comment>
<dbReference type="OrthoDB" id="6226268at2759"/>